<accession>A0A8H3EY03</accession>
<keyword evidence="4 8" id="KW-0812">Transmembrane</keyword>
<dbReference type="Proteomes" id="UP000664169">
    <property type="component" value="Unassembled WGS sequence"/>
</dbReference>
<evidence type="ECO:0000256" key="5">
    <source>
        <dbReference type="ARBA" id="ARBA00022989"/>
    </source>
</evidence>
<dbReference type="AlphaFoldDB" id="A0A8H3EY03"/>
<proteinExistence type="inferred from homology"/>
<comment type="subcellular location">
    <subcellularLocation>
        <location evidence="1">Membrane</location>
        <topology evidence="1">Multi-pass membrane protein</topology>
    </subcellularLocation>
</comment>
<keyword evidence="3" id="KW-0808">Transferase</keyword>
<feature type="transmembrane region" description="Helical" evidence="8">
    <location>
        <begin position="350"/>
        <end position="367"/>
    </location>
</feature>
<keyword evidence="6 8" id="KW-0472">Membrane</keyword>
<feature type="compositionally biased region" description="Low complexity" evidence="7">
    <location>
        <begin position="163"/>
        <end position="174"/>
    </location>
</feature>
<evidence type="ECO:0000259" key="9">
    <source>
        <dbReference type="Pfam" id="PF13813"/>
    </source>
</evidence>
<feature type="domain" description="Wax synthase" evidence="9">
    <location>
        <begin position="354"/>
        <end position="433"/>
    </location>
</feature>
<keyword evidence="11" id="KW-1185">Reference proteome</keyword>
<evidence type="ECO:0000256" key="7">
    <source>
        <dbReference type="SAM" id="MobiDB-lite"/>
    </source>
</evidence>
<evidence type="ECO:0000256" key="3">
    <source>
        <dbReference type="ARBA" id="ARBA00022679"/>
    </source>
</evidence>
<dbReference type="OrthoDB" id="2796277at2759"/>
<name>A0A8H3EY03_9LECA</name>
<dbReference type="GO" id="GO:0016020">
    <property type="term" value="C:membrane"/>
    <property type="evidence" value="ECO:0007669"/>
    <property type="project" value="UniProtKB-SubCell"/>
</dbReference>
<evidence type="ECO:0000256" key="8">
    <source>
        <dbReference type="SAM" id="Phobius"/>
    </source>
</evidence>
<comment type="similarity">
    <text evidence="2">Belongs to the wax synthase family.</text>
</comment>
<reference evidence="10" key="1">
    <citation type="submission" date="2021-03" db="EMBL/GenBank/DDBJ databases">
        <authorList>
            <person name="Tagirdzhanova G."/>
        </authorList>
    </citation>
    <scope>NUCLEOTIDE SEQUENCE</scope>
</reference>
<dbReference type="PANTHER" id="PTHR31595:SF67">
    <property type="entry name" value="WAX SYNTHASE DOMAIN-CONTAINING PROTEIN"/>
    <property type="match status" value="1"/>
</dbReference>
<dbReference type="GO" id="GO:0006629">
    <property type="term" value="P:lipid metabolic process"/>
    <property type="evidence" value="ECO:0007669"/>
    <property type="project" value="InterPro"/>
</dbReference>
<dbReference type="PANTHER" id="PTHR31595">
    <property type="entry name" value="LONG-CHAIN-ALCOHOL O-FATTY-ACYLTRANSFERASE 3-RELATED"/>
    <property type="match status" value="1"/>
</dbReference>
<evidence type="ECO:0000256" key="4">
    <source>
        <dbReference type="ARBA" id="ARBA00022692"/>
    </source>
</evidence>
<feature type="transmembrane region" description="Helical" evidence="8">
    <location>
        <begin position="59"/>
        <end position="76"/>
    </location>
</feature>
<protein>
    <recommendedName>
        <fullName evidence="9">Wax synthase domain-containing protein</fullName>
    </recommendedName>
</protein>
<feature type="region of interest" description="Disordered" evidence="7">
    <location>
        <begin position="144"/>
        <end position="177"/>
    </location>
</feature>
<evidence type="ECO:0000313" key="10">
    <source>
        <dbReference type="EMBL" id="CAF9912328.1"/>
    </source>
</evidence>
<dbReference type="GO" id="GO:0008374">
    <property type="term" value="F:O-acyltransferase activity"/>
    <property type="evidence" value="ECO:0007669"/>
    <property type="project" value="InterPro"/>
</dbReference>
<sequence>MDGSILLPRTHNALNDFYQLHFREAVQRGDQIPYVWPYRSFGTYVLLAYLLLPPTKSRVVRYAFYPTFAFFSYWSWKTMIETKSASMAIGYLIGIANSWAALWIASRTIFTDYRTATRIERQSHYPAQKATVVRQDVSNLSPQTRDAFERRRVGGRSKREDTTTSSSPHSSSQTRDGSYYWQTLPSRFSERLDFIIDLLCSMRGPGWAHQARSIPGPPEYIASQLKPHPLSTKSVVREYKDRQSLLRANMIRILKFQIYLDIIKTLMTYDPYFLGFVEPTPPAPTFFPALIRDSPVLTKSYRLVLALFATRIALGMIFCLSPIFFSGVLGPKVIGLRAESWYYSDFGGDWQYLLSHGIAGWWGAWWHQMFRLGFEAPSKWACEKLGLPQRSVSGKTATLLIVFACSGIVHAFGSMNMYPETKPWSGPFLFFMLQAVGVLLESVLTYGLKTTGITQRTPQTIKKIVMVIWLATWIYYTGPVLIDDFSRGGVWLFEPIPFSILKMLGFGEENDHWWRWRARNIFWYSGGTWWKSGIAL</sequence>
<keyword evidence="5 8" id="KW-1133">Transmembrane helix</keyword>
<feature type="transmembrane region" description="Helical" evidence="8">
    <location>
        <begin position="88"/>
        <end position="105"/>
    </location>
</feature>
<evidence type="ECO:0000256" key="1">
    <source>
        <dbReference type="ARBA" id="ARBA00004141"/>
    </source>
</evidence>
<feature type="transmembrane region" description="Helical" evidence="8">
    <location>
        <begin position="397"/>
        <end position="418"/>
    </location>
</feature>
<dbReference type="EMBL" id="CAJPDQ010000007">
    <property type="protein sequence ID" value="CAF9912328.1"/>
    <property type="molecule type" value="Genomic_DNA"/>
</dbReference>
<feature type="transmembrane region" description="Helical" evidence="8">
    <location>
        <begin position="303"/>
        <end position="330"/>
    </location>
</feature>
<dbReference type="InterPro" id="IPR032805">
    <property type="entry name" value="Wax_synthase_dom"/>
</dbReference>
<evidence type="ECO:0000313" key="11">
    <source>
        <dbReference type="Proteomes" id="UP000664169"/>
    </source>
</evidence>
<organism evidence="10 11">
    <name type="scientific">Gomphillus americanus</name>
    <dbReference type="NCBI Taxonomy" id="1940652"/>
    <lineage>
        <taxon>Eukaryota</taxon>
        <taxon>Fungi</taxon>
        <taxon>Dikarya</taxon>
        <taxon>Ascomycota</taxon>
        <taxon>Pezizomycotina</taxon>
        <taxon>Lecanoromycetes</taxon>
        <taxon>OSLEUM clade</taxon>
        <taxon>Ostropomycetidae</taxon>
        <taxon>Ostropales</taxon>
        <taxon>Graphidaceae</taxon>
        <taxon>Gomphilloideae</taxon>
        <taxon>Gomphillus</taxon>
    </lineage>
</organism>
<evidence type="ECO:0000256" key="6">
    <source>
        <dbReference type="ARBA" id="ARBA00023136"/>
    </source>
</evidence>
<dbReference type="Pfam" id="PF13813">
    <property type="entry name" value="MBOAT_2"/>
    <property type="match status" value="1"/>
</dbReference>
<gene>
    <name evidence="10" type="ORF">GOMPHAMPRED_007629</name>
</gene>
<evidence type="ECO:0000256" key="2">
    <source>
        <dbReference type="ARBA" id="ARBA00007282"/>
    </source>
</evidence>
<feature type="transmembrane region" description="Helical" evidence="8">
    <location>
        <begin position="34"/>
        <end position="52"/>
    </location>
</feature>
<feature type="compositionally biased region" description="Basic and acidic residues" evidence="7">
    <location>
        <begin position="146"/>
        <end position="162"/>
    </location>
</feature>
<feature type="transmembrane region" description="Helical" evidence="8">
    <location>
        <begin position="424"/>
        <end position="444"/>
    </location>
</feature>
<dbReference type="InterPro" id="IPR044851">
    <property type="entry name" value="Wax_synthase"/>
</dbReference>
<feature type="transmembrane region" description="Helical" evidence="8">
    <location>
        <begin position="464"/>
        <end position="482"/>
    </location>
</feature>
<comment type="caution">
    <text evidence="10">The sequence shown here is derived from an EMBL/GenBank/DDBJ whole genome shotgun (WGS) entry which is preliminary data.</text>
</comment>